<dbReference type="InterPro" id="IPR050608">
    <property type="entry name" value="NmrA-type/Isoflavone_red_sf"/>
</dbReference>
<evidence type="ECO:0000256" key="1">
    <source>
        <dbReference type="SAM" id="MobiDB-lite"/>
    </source>
</evidence>
<dbReference type="EMBL" id="SDRB02010092">
    <property type="protein sequence ID" value="THG07361.1"/>
    <property type="molecule type" value="Genomic_DNA"/>
</dbReference>
<sequence>MCLGFGVEQGSSIALSCYPPCRPRQNDVVWDIHGSTIHADSSDEASTGPPTTKFLRISCRFAPFSFAESQQVSQIRSIEARRRIQPLWCAAVLNYEEDVAAYTIKAATDRRAYNRVIFYRPHLNTVSQLDLLSSWEDKTGRGFKRTYVSEESIVKLSERNKSHFLVMFSLEVNSGFFSTELPAELISTTELKLKNSYQWQPLQTFVTISQHFMVEAKGIRLRGTVNDCNSIMQQLLYNGEGYGAVLMVKINDMGNYGCYPDCEEKMSMPLFAEANINLMRKRPMKSLVAHCHIVDQEMENLAMIKFIIPILLLITSRRHLCLVSRHRHLSPGRRDLDIEISLLNWKFTVSNLPFIECKRELVLGKASNCNPNLSHQTRKPVWRSSSENVRDDTSMKSGSGSHGGHDEDEHFDPLLDENEFTILAGESQDPTDTNPNFGDFWDSLTGLITEKMSQDKQDKGKGKAA</sequence>
<accession>A0A4S4DVL4</accession>
<feature type="region of interest" description="Disordered" evidence="1">
    <location>
        <begin position="374"/>
        <end position="411"/>
    </location>
</feature>
<gene>
    <name evidence="2" type="ORF">TEA_000361</name>
</gene>
<comment type="caution">
    <text evidence="2">The sequence shown here is derived from an EMBL/GenBank/DDBJ whole genome shotgun (WGS) entry which is preliminary data.</text>
</comment>
<dbReference type="Gene3D" id="3.40.50.720">
    <property type="entry name" value="NAD(P)-binding Rossmann-like Domain"/>
    <property type="match status" value="1"/>
</dbReference>
<name>A0A4S4DVL4_CAMSN</name>
<evidence type="ECO:0000313" key="2">
    <source>
        <dbReference type="EMBL" id="THG07361.1"/>
    </source>
</evidence>
<dbReference type="AlphaFoldDB" id="A0A4S4DVL4"/>
<evidence type="ECO:0000313" key="3">
    <source>
        <dbReference type="Proteomes" id="UP000306102"/>
    </source>
</evidence>
<dbReference type="Gene3D" id="3.90.25.10">
    <property type="entry name" value="UDP-galactose 4-epimerase, domain 1"/>
    <property type="match status" value="1"/>
</dbReference>
<protein>
    <submittedName>
        <fullName evidence="2">Uncharacterized protein</fullName>
    </submittedName>
</protein>
<organism evidence="2 3">
    <name type="scientific">Camellia sinensis var. sinensis</name>
    <name type="common">China tea</name>
    <dbReference type="NCBI Taxonomy" id="542762"/>
    <lineage>
        <taxon>Eukaryota</taxon>
        <taxon>Viridiplantae</taxon>
        <taxon>Streptophyta</taxon>
        <taxon>Embryophyta</taxon>
        <taxon>Tracheophyta</taxon>
        <taxon>Spermatophyta</taxon>
        <taxon>Magnoliopsida</taxon>
        <taxon>eudicotyledons</taxon>
        <taxon>Gunneridae</taxon>
        <taxon>Pentapetalae</taxon>
        <taxon>asterids</taxon>
        <taxon>Ericales</taxon>
        <taxon>Theaceae</taxon>
        <taxon>Camellia</taxon>
    </lineage>
</organism>
<keyword evidence="3" id="KW-1185">Reference proteome</keyword>
<dbReference type="PANTHER" id="PTHR43349">
    <property type="entry name" value="PINORESINOL REDUCTASE-RELATED"/>
    <property type="match status" value="1"/>
</dbReference>
<dbReference type="Proteomes" id="UP000306102">
    <property type="component" value="Unassembled WGS sequence"/>
</dbReference>
<dbReference type="PANTHER" id="PTHR43349:SF43">
    <property type="entry name" value="ISOEUGENOL SYNTHASE 1-LIKE"/>
    <property type="match status" value="1"/>
</dbReference>
<reference evidence="2 3" key="1">
    <citation type="journal article" date="2018" name="Proc. Natl. Acad. Sci. U.S.A.">
        <title>Draft genome sequence of Camellia sinensis var. sinensis provides insights into the evolution of the tea genome and tea quality.</title>
        <authorList>
            <person name="Wei C."/>
            <person name="Yang H."/>
            <person name="Wang S."/>
            <person name="Zhao J."/>
            <person name="Liu C."/>
            <person name="Gao L."/>
            <person name="Xia E."/>
            <person name="Lu Y."/>
            <person name="Tai Y."/>
            <person name="She G."/>
            <person name="Sun J."/>
            <person name="Cao H."/>
            <person name="Tong W."/>
            <person name="Gao Q."/>
            <person name="Li Y."/>
            <person name="Deng W."/>
            <person name="Jiang X."/>
            <person name="Wang W."/>
            <person name="Chen Q."/>
            <person name="Zhang S."/>
            <person name="Li H."/>
            <person name="Wu J."/>
            <person name="Wang P."/>
            <person name="Li P."/>
            <person name="Shi C."/>
            <person name="Zheng F."/>
            <person name="Jian J."/>
            <person name="Huang B."/>
            <person name="Shan D."/>
            <person name="Shi M."/>
            <person name="Fang C."/>
            <person name="Yue Y."/>
            <person name="Li F."/>
            <person name="Li D."/>
            <person name="Wei S."/>
            <person name="Han B."/>
            <person name="Jiang C."/>
            <person name="Yin Y."/>
            <person name="Xia T."/>
            <person name="Zhang Z."/>
            <person name="Bennetzen J.L."/>
            <person name="Zhao S."/>
            <person name="Wan X."/>
        </authorList>
    </citation>
    <scope>NUCLEOTIDE SEQUENCE [LARGE SCALE GENOMIC DNA]</scope>
    <source>
        <strain evidence="3">cv. Shuchazao</strain>
        <tissue evidence="2">Leaf</tissue>
    </source>
</reference>
<proteinExistence type="predicted"/>